<dbReference type="RefSeq" id="WP_246463478.1">
    <property type="nucleotide sequence ID" value="NZ_JACIIZ010000038.1"/>
</dbReference>
<accession>A0A7X0B469</accession>
<dbReference type="AlphaFoldDB" id="A0A7X0B469"/>
<reference evidence="2 3" key="1">
    <citation type="submission" date="2020-08" db="EMBL/GenBank/DDBJ databases">
        <title>Genomic Encyclopedia of Type Strains, Phase IV (KMG-IV): sequencing the most valuable type-strain genomes for metagenomic binning, comparative biology and taxonomic classification.</title>
        <authorList>
            <person name="Goeker M."/>
        </authorList>
    </citation>
    <scope>NUCLEOTIDE SEQUENCE [LARGE SCALE GENOMIC DNA]</scope>
    <source>
        <strain evidence="2 3">DSM 22198</strain>
    </source>
</reference>
<proteinExistence type="predicted"/>
<comment type="caution">
    <text evidence="2">The sequence shown here is derived from an EMBL/GenBank/DDBJ whole genome shotgun (WGS) entry which is preliminary data.</text>
</comment>
<organism evidence="2 3">
    <name type="scientific">Nitrospirillum iridis</name>
    <dbReference type="NCBI Taxonomy" id="765888"/>
    <lineage>
        <taxon>Bacteria</taxon>
        <taxon>Pseudomonadati</taxon>
        <taxon>Pseudomonadota</taxon>
        <taxon>Alphaproteobacteria</taxon>
        <taxon>Rhodospirillales</taxon>
        <taxon>Azospirillaceae</taxon>
        <taxon>Nitrospirillum</taxon>
    </lineage>
</organism>
<dbReference type="EMBL" id="JACIIZ010000038">
    <property type="protein sequence ID" value="MBB6255423.1"/>
    <property type="molecule type" value="Genomic_DNA"/>
</dbReference>
<feature type="region of interest" description="Disordered" evidence="1">
    <location>
        <begin position="1"/>
        <end position="30"/>
    </location>
</feature>
<name>A0A7X0B469_9PROT</name>
<sequence>MSSPASPRTQLTGSTICCPAPGTQGGESARRGGLAVQVNKIRHVQTITRVARLLGEDEDWLWDVATEMDQEDGLIWGHGPGEETVMAFTDFGIETLTDLVQIHKSNPGLLKRWAAPE</sequence>
<evidence type="ECO:0000313" key="3">
    <source>
        <dbReference type="Proteomes" id="UP000539175"/>
    </source>
</evidence>
<gene>
    <name evidence="2" type="ORF">FHS74_006022</name>
</gene>
<feature type="compositionally biased region" description="Polar residues" evidence="1">
    <location>
        <begin position="1"/>
        <end position="15"/>
    </location>
</feature>
<keyword evidence="3" id="KW-1185">Reference proteome</keyword>
<evidence type="ECO:0000256" key="1">
    <source>
        <dbReference type="SAM" id="MobiDB-lite"/>
    </source>
</evidence>
<dbReference type="Proteomes" id="UP000539175">
    <property type="component" value="Unassembled WGS sequence"/>
</dbReference>
<evidence type="ECO:0000313" key="2">
    <source>
        <dbReference type="EMBL" id="MBB6255423.1"/>
    </source>
</evidence>
<protein>
    <submittedName>
        <fullName evidence="2">Uncharacterized protein</fullName>
    </submittedName>
</protein>